<organism evidence="2">
    <name type="scientific">Streptomyces sp. F12</name>
    <dbReference type="NCBI Taxonomy" id="1436084"/>
    <lineage>
        <taxon>Bacteria</taxon>
        <taxon>Bacillati</taxon>
        <taxon>Actinomycetota</taxon>
        <taxon>Actinomycetes</taxon>
        <taxon>Kitasatosporales</taxon>
        <taxon>Streptomycetaceae</taxon>
        <taxon>Streptomyces</taxon>
    </lineage>
</organism>
<accession>V9Z7L1</accession>
<feature type="compositionally biased region" description="Low complexity" evidence="1">
    <location>
        <begin position="33"/>
        <end position="42"/>
    </location>
</feature>
<keyword evidence="2" id="KW-0614">Plasmid</keyword>
<proteinExistence type="predicted"/>
<evidence type="ECO:0000256" key="1">
    <source>
        <dbReference type="SAM" id="MobiDB-lite"/>
    </source>
</evidence>
<gene>
    <name evidence="2" type="ORF">pFRL6_26c</name>
</gene>
<feature type="region of interest" description="Disordered" evidence="1">
    <location>
        <begin position="145"/>
        <end position="178"/>
    </location>
</feature>
<geneLocation type="plasmid" evidence="2">
    <name>pFRL6</name>
</geneLocation>
<name>V9Z7L1_9ACTN</name>
<sequence>MPLPPRPAPGSPDAGAGHAGHQASHTRKDTDITPDTTKPPTRAQRLALTGALADDEGRLPADTNSRVLASLKTLGWITSLPGADPQDATGHRINSAGRRALFTATQWKALQEATAEGQLPAATPWPAVQALQGAGFAEYRDAEGRVQPHDHGGRNSAYLTHLGLRARPVPPDPADSGC</sequence>
<feature type="compositionally biased region" description="Low complexity" evidence="1">
    <location>
        <begin position="14"/>
        <end position="23"/>
    </location>
</feature>
<dbReference type="EMBL" id="KF602051">
    <property type="protein sequence ID" value="AHE40113.1"/>
    <property type="molecule type" value="Genomic_DNA"/>
</dbReference>
<dbReference type="AlphaFoldDB" id="V9Z7L1"/>
<feature type="compositionally biased region" description="Pro residues" evidence="1">
    <location>
        <begin position="168"/>
        <end position="178"/>
    </location>
</feature>
<reference evidence="2" key="1">
    <citation type="submission" date="2013-09" db="EMBL/GenBank/DDBJ databases">
        <title>Complete nucleotide sequence of Streptomyces linear plasmid pFRL6.</title>
        <authorList>
            <person name="Chen Z."/>
            <person name="Fang P."/>
            <person name="Qin Z."/>
        </authorList>
    </citation>
    <scope>NUCLEOTIDE SEQUENCE</scope>
    <source>
        <plasmid evidence="2">pFRL6</plasmid>
    </source>
</reference>
<protein>
    <submittedName>
        <fullName evidence="2">Uncharacterized protein</fullName>
    </submittedName>
</protein>
<feature type="region of interest" description="Disordered" evidence="1">
    <location>
        <begin position="1"/>
        <end position="42"/>
    </location>
</feature>
<feature type="compositionally biased region" description="Pro residues" evidence="1">
    <location>
        <begin position="1"/>
        <end position="10"/>
    </location>
</feature>
<dbReference type="RefSeq" id="WP_024127377.1">
    <property type="nucleotide sequence ID" value="NC_023286.1"/>
</dbReference>
<evidence type="ECO:0000313" key="2">
    <source>
        <dbReference type="EMBL" id="AHE40113.1"/>
    </source>
</evidence>